<dbReference type="Gene3D" id="2.30.30.40">
    <property type="entry name" value="SH3 Domains"/>
    <property type="match status" value="1"/>
</dbReference>
<organism evidence="10 11">
    <name type="scientific">Succinatimonas hippei (strain DSM 22608 / JCM 16073 / KCTC 15190 / YIT 12066)</name>
    <dbReference type="NCBI Taxonomy" id="762983"/>
    <lineage>
        <taxon>Bacteria</taxon>
        <taxon>Pseudomonadati</taxon>
        <taxon>Pseudomonadota</taxon>
        <taxon>Gammaproteobacteria</taxon>
        <taxon>Aeromonadales</taxon>
        <taxon>Succinivibrionaceae</taxon>
        <taxon>Succinatimonas</taxon>
    </lineage>
</organism>
<name>E8LHM8_SUCHY</name>
<keyword evidence="2 7" id="KW-0812">Transmembrane</keyword>
<keyword evidence="11" id="KW-1185">Reference proteome</keyword>
<dbReference type="SMART" id="SM00287">
    <property type="entry name" value="SH3b"/>
    <property type="match status" value="1"/>
</dbReference>
<feature type="coiled-coil region" evidence="6">
    <location>
        <begin position="106"/>
        <end position="158"/>
    </location>
</feature>
<feature type="transmembrane region" description="Helical" evidence="7">
    <location>
        <begin position="184"/>
        <end position="205"/>
    </location>
</feature>
<dbReference type="RefSeq" id="WP_009142434.1">
    <property type="nucleotide sequence ID" value="NZ_GL830946.1"/>
</dbReference>
<dbReference type="AlphaFoldDB" id="E8LHM8"/>
<evidence type="ECO:0000256" key="1">
    <source>
        <dbReference type="ARBA" id="ARBA00004167"/>
    </source>
</evidence>
<evidence type="ECO:0000256" key="8">
    <source>
        <dbReference type="SAM" id="SignalP"/>
    </source>
</evidence>
<keyword evidence="4 7" id="KW-1133">Transmembrane helix</keyword>
<protein>
    <submittedName>
        <fullName evidence="10">SH3 domain protein</fullName>
    </submittedName>
</protein>
<dbReference type="Pfam" id="PF08239">
    <property type="entry name" value="SH3_3"/>
    <property type="match status" value="1"/>
</dbReference>
<dbReference type="eggNOG" id="COG4991">
    <property type="taxonomic scope" value="Bacteria"/>
</dbReference>
<dbReference type="STRING" id="762983.HMPREF9444_00207"/>
<dbReference type="PROSITE" id="PS51781">
    <property type="entry name" value="SH3B"/>
    <property type="match status" value="1"/>
</dbReference>
<evidence type="ECO:0000256" key="2">
    <source>
        <dbReference type="ARBA" id="ARBA00022692"/>
    </source>
</evidence>
<evidence type="ECO:0000256" key="3">
    <source>
        <dbReference type="ARBA" id="ARBA00022729"/>
    </source>
</evidence>
<reference evidence="10 11" key="1">
    <citation type="submission" date="2011-01" db="EMBL/GenBank/DDBJ databases">
        <authorList>
            <person name="Weinstock G."/>
            <person name="Sodergren E."/>
            <person name="Clifton S."/>
            <person name="Fulton L."/>
            <person name="Fulton B."/>
            <person name="Courtney L."/>
            <person name="Fronick C."/>
            <person name="Harrison M."/>
            <person name="Strong C."/>
            <person name="Farmer C."/>
            <person name="Delahaunty K."/>
            <person name="Markovic C."/>
            <person name="Hall O."/>
            <person name="Minx P."/>
            <person name="Tomlinson C."/>
            <person name="Mitreva M."/>
            <person name="Hou S."/>
            <person name="Chen J."/>
            <person name="Wollam A."/>
            <person name="Pepin K.H."/>
            <person name="Johnson M."/>
            <person name="Bhonagiri V."/>
            <person name="Zhang X."/>
            <person name="Suruliraj S."/>
            <person name="Warren W."/>
            <person name="Chinwalla A."/>
            <person name="Mardis E.R."/>
            <person name="Wilson R.K."/>
        </authorList>
    </citation>
    <scope>NUCLEOTIDE SEQUENCE [LARGE SCALE GENOMIC DNA]</scope>
    <source>
        <strain evidence="11">DSM 22608 / JCM 16073 / KCTC 15190 / YIT 12066</strain>
    </source>
</reference>
<comment type="subcellular location">
    <subcellularLocation>
        <location evidence="1">Membrane</location>
        <topology evidence="1">Single-pass membrane protein</topology>
    </subcellularLocation>
</comment>
<feature type="chain" id="PRO_5003226696" evidence="8">
    <location>
        <begin position="24"/>
        <end position="217"/>
    </location>
</feature>
<evidence type="ECO:0000256" key="4">
    <source>
        <dbReference type="ARBA" id="ARBA00022989"/>
    </source>
</evidence>
<evidence type="ECO:0000313" key="10">
    <source>
        <dbReference type="EMBL" id="EFY07941.1"/>
    </source>
</evidence>
<evidence type="ECO:0000313" key="11">
    <source>
        <dbReference type="Proteomes" id="UP000018458"/>
    </source>
</evidence>
<evidence type="ECO:0000256" key="5">
    <source>
        <dbReference type="ARBA" id="ARBA00023136"/>
    </source>
</evidence>
<keyword evidence="6" id="KW-0175">Coiled coil</keyword>
<evidence type="ECO:0000256" key="7">
    <source>
        <dbReference type="SAM" id="Phobius"/>
    </source>
</evidence>
<feature type="domain" description="SH3b" evidence="9">
    <location>
        <begin position="36"/>
        <end position="100"/>
    </location>
</feature>
<keyword evidence="3 8" id="KW-0732">Signal</keyword>
<gene>
    <name evidence="10" type="ORF">HMPREF9444_00207</name>
</gene>
<dbReference type="Proteomes" id="UP000018458">
    <property type="component" value="Unassembled WGS sequence"/>
</dbReference>
<keyword evidence="5 7" id="KW-0472">Membrane</keyword>
<comment type="caution">
    <text evidence="10">The sequence shown here is derived from an EMBL/GenBank/DDBJ whole genome shotgun (WGS) entry which is preliminary data.</text>
</comment>
<evidence type="ECO:0000259" key="9">
    <source>
        <dbReference type="PROSITE" id="PS51781"/>
    </source>
</evidence>
<dbReference type="HOGENOM" id="CLU_094106_0_2_6"/>
<dbReference type="InterPro" id="IPR003646">
    <property type="entry name" value="SH3-like_bac-type"/>
</dbReference>
<proteinExistence type="predicted"/>
<dbReference type="GO" id="GO:0016020">
    <property type="term" value="C:membrane"/>
    <property type="evidence" value="ECO:0007669"/>
    <property type="project" value="UniProtKB-SubCell"/>
</dbReference>
<dbReference type="NCBIfam" id="TIGR04211">
    <property type="entry name" value="SH3_and_anchor"/>
    <property type="match status" value="1"/>
</dbReference>
<dbReference type="InterPro" id="IPR016476">
    <property type="entry name" value="SH3_dom_pro"/>
</dbReference>
<sequence length="217" mass="25406">MFKSKTAFTFIFALLCFLNSAFAAESDNAAQVPTQGETIYVSDHNRIWTRSGPSSRYRINGSVRIGDKLTFLEERGKFYKVKSEDGKEFWMQSDTLQVEPCGYTYTEDLQKQVKELTYKLENYDNELSRNYQTAQKRLERLEKENAGMKEAILQKDATIQQLDEQRRSYAESLETKDLDMQMRWWMQGAMIALGGAILGAIFIFIPRPRLKRRRDRY</sequence>
<dbReference type="EMBL" id="AEVO01000008">
    <property type="protein sequence ID" value="EFY07941.1"/>
    <property type="molecule type" value="Genomic_DNA"/>
</dbReference>
<evidence type="ECO:0000256" key="6">
    <source>
        <dbReference type="SAM" id="Coils"/>
    </source>
</evidence>
<accession>E8LHM8</accession>
<feature type="signal peptide" evidence="8">
    <location>
        <begin position="1"/>
        <end position="23"/>
    </location>
</feature>